<keyword evidence="12" id="KW-0812">Transmembrane</keyword>
<dbReference type="InterPro" id="IPR003660">
    <property type="entry name" value="HAMP_dom"/>
</dbReference>
<evidence type="ECO:0000256" key="7">
    <source>
        <dbReference type="ARBA" id="ARBA00022741"/>
    </source>
</evidence>
<feature type="domain" description="Histidine kinase" evidence="13">
    <location>
        <begin position="271"/>
        <end position="470"/>
    </location>
</feature>
<dbReference type="SUPFAM" id="SSF158472">
    <property type="entry name" value="HAMP domain-like"/>
    <property type="match status" value="1"/>
</dbReference>
<keyword evidence="8" id="KW-0418">Kinase</keyword>
<dbReference type="PANTHER" id="PTHR34220">
    <property type="entry name" value="SENSOR HISTIDINE KINASE YPDA"/>
    <property type="match status" value="1"/>
</dbReference>
<dbReference type="Pfam" id="PF06580">
    <property type="entry name" value="His_kinase"/>
    <property type="match status" value="1"/>
</dbReference>
<keyword evidence="9" id="KW-0067">ATP-binding</keyword>
<feature type="transmembrane region" description="Helical" evidence="12">
    <location>
        <begin position="6"/>
        <end position="25"/>
    </location>
</feature>
<evidence type="ECO:0000256" key="6">
    <source>
        <dbReference type="ARBA" id="ARBA00022679"/>
    </source>
</evidence>
<dbReference type="PROSITE" id="PS50109">
    <property type="entry name" value="HIS_KIN"/>
    <property type="match status" value="1"/>
</dbReference>
<dbReference type="Gene3D" id="3.30.565.10">
    <property type="entry name" value="Histidine kinase-like ATPase, C-terminal domain"/>
    <property type="match status" value="1"/>
</dbReference>
<evidence type="ECO:0000256" key="1">
    <source>
        <dbReference type="ARBA" id="ARBA00000085"/>
    </source>
</evidence>
<dbReference type="GO" id="GO:0005886">
    <property type="term" value="C:plasma membrane"/>
    <property type="evidence" value="ECO:0007669"/>
    <property type="project" value="UniProtKB-SubCell"/>
</dbReference>
<dbReference type="Gene3D" id="6.10.340.10">
    <property type="match status" value="1"/>
</dbReference>
<dbReference type="PROSITE" id="PS50885">
    <property type="entry name" value="HAMP"/>
    <property type="match status" value="1"/>
</dbReference>
<protein>
    <recommendedName>
        <fullName evidence="3">histidine kinase</fullName>
        <ecNumber evidence="3">2.7.13.3</ecNumber>
    </recommendedName>
</protein>
<dbReference type="InterPro" id="IPR003594">
    <property type="entry name" value="HATPase_dom"/>
</dbReference>
<keyword evidence="12" id="KW-1133">Transmembrane helix</keyword>
<evidence type="ECO:0000256" key="10">
    <source>
        <dbReference type="ARBA" id="ARBA00023012"/>
    </source>
</evidence>
<dbReference type="GO" id="GO:0000155">
    <property type="term" value="F:phosphorelay sensor kinase activity"/>
    <property type="evidence" value="ECO:0007669"/>
    <property type="project" value="InterPro"/>
</dbReference>
<dbReference type="SMART" id="SM00387">
    <property type="entry name" value="HATPase_c"/>
    <property type="match status" value="1"/>
</dbReference>
<dbReference type="AlphaFoldDB" id="A0A4R4ED57"/>
<keyword evidence="6" id="KW-0808">Transferase</keyword>
<evidence type="ECO:0000256" key="11">
    <source>
        <dbReference type="ARBA" id="ARBA00023136"/>
    </source>
</evidence>
<dbReference type="PANTHER" id="PTHR34220:SF7">
    <property type="entry name" value="SENSOR HISTIDINE KINASE YPDA"/>
    <property type="match status" value="1"/>
</dbReference>
<organism evidence="15 16">
    <name type="scientific">Paenibacillus albiflavus</name>
    <dbReference type="NCBI Taxonomy" id="2545760"/>
    <lineage>
        <taxon>Bacteria</taxon>
        <taxon>Bacillati</taxon>
        <taxon>Bacillota</taxon>
        <taxon>Bacilli</taxon>
        <taxon>Bacillales</taxon>
        <taxon>Paenibacillaceae</taxon>
        <taxon>Paenibacillus</taxon>
    </lineage>
</organism>
<evidence type="ECO:0000313" key="15">
    <source>
        <dbReference type="EMBL" id="TCZ75908.1"/>
    </source>
</evidence>
<evidence type="ECO:0000256" key="3">
    <source>
        <dbReference type="ARBA" id="ARBA00012438"/>
    </source>
</evidence>
<dbReference type="SMART" id="SM00304">
    <property type="entry name" value="HAMP"/>
    <property type="match status" value="1"/>
</dbReference>
<dbReference type="SUPFAM" id="SSF55874">
    <property type="entry name" value="ATPase domain of HSP90 chaperone/DNA topoisomerase II/histidine kinase"/>
    <property type="match status" value="1"/>
</dbReference>
<dbReference type="Proteomes" id="UP000295418">
    <property type="component" value="Unassembled WGS sequence"/>
</dbReference>
<dbReference type="InterPro" id="IPR050640">
    <property type="entry name" value="Bact_2-comp_sensor_kinase"/>
</dbReference>
<dbReference type="EC" id="2.7.13.3" evidence="3"/>
<evidence type="ECO:0000256" key="2">
    <source>
        <dbReference type="ARBA" id="ARBA00004651"/>
    </source>
</evidence>
<sequence>MKLFIFIPVMVIIVNLVTVIIYQSGRSIQESYNLMLDRILLYKQISYKTEDNLRVLSSYVVEKYRSQYIEFLELRAELQMLKGKLSEKKRNAEYNLALDNYMNILQTYLDATDTVISALDENDMQTYSSAYEEAEKTATYIKEDHQNLVDMELSFYQPLYKKMLLTSNNMYQIDQALLITNLVLCFVFTIWLSRSITTPIGRLLHTARQISKGNLEAPPPPIHSTDEIGILTVAFRHMQLNIKELMIRDQKRMEQERLVKELEIKALQSQINPHFLFNTLNVLSRLAMLEGAERTSDLTVSVSNLLRYNLRKLDQAVTLQEEVDNAREYFTIQQARFRDRITFLTEIEESALVQVIPSMTLQPLLENAFEHGIEGMEDGAYIKLVINREGDQVVIRIIDNGAGMSEETRLLLLQFDSNTRSDISRNNSTGLGTRNVFRRLQLFYSVNDLIEIESTEGQGTTIAIRVPYRTKGEMHHVSLANSG</sequence>
<keyword evidence="5" id="KW-0597">Phosphoprotein</keyword>
<evidence type="ECO:0000256" key="5">
    <source>
        <dbReference type="ARBA" id="ARBA00022553"/>
    </source>
</evidence>
<reference evidence="15 16" key="1">
    <citation type="submission" date="2019-03" db="EMBL/GenBank/DDBJ databases">
        <authorList>
            <person name="Kim M.K.M."/>
        </authorList>
    </citation>
    <scope>NUCLEOTIDE SEQUENCE [LARGE SCALE GENOMIC DNA]</scope>
    <source>
        <strain evidence="15 16">18JY21-1</strain>
    </source>
</reference>
<dbReference type="GO" id="GO:0005524">
    <property type="term" value="F:ATP binding"/>
    <property type="evidence" value="ECO:0007669"/>
    <property type="project" value="UniProtKB-KW"/>
</dbReference>
<evidence type="ECO:0000259" key="14">
    <source>
        <dbReference type="PROSITE" id="PS50885"/>
    </source>
</evidence>
<accession>A0A4R4ED57</accession>
<name>A0A4R4ED57_9BACL</name>
<keyword evidence="11 12" id="KW-0472">Membrane</keyword>
<evidence type="ECO:0000256" key="8">
    <source>
        <dbReference type="ARBA" id="ARBA00022777"/>
    </source>
</evidence>
<keyword evidence="10" id="KW-0902">Two-component regulatory system</keyword>
<feature type="domain" description="HAMP" evidence="14">
    <location>
        <begin position="194"/>
        <end position="247"/>
    </location>
</feature>
<gene>
    <name evidence="15" type="ORF">E0485_15515</name>
</gene>
<dbReference type="InterPro" id="IPR010559">
    <property type="entry name" value="Sig_transdc_His_kin_internal"/>
</dbReference>
<evidence type="ECO:0000313" key="16">
    <source>
        <dbReference type="Proteomes" id="UP000295418"/>
    </source>
</evidence>
<evidence type="ECO:0000256" key="9">
    <source>
        <dbReference type="ARBA" id="ARBA00022840"/>
    </source>
</evidence>
<evidence type="ECO:0000259" key="13">
    <source>
        <dbReference type="PROSITE" id="PS50109"/>
    </source>
</evidence>
<proteinExistence type="predicted"/>
<evidence type="ECO:0000256" key="12">
    <source>
        <dbReference type="SAM" id="Phobius"/>
    </source>
</evidence>
<comment type="caution">
    <text evidence="15">The sequence shown here is derived from an EMBL/GenBank/DDBJ whole genome shotgun (WGS) entry which is preliminary data.</text>
</comment>
<dbReference type="Pfam" id="PF02518">
    <property type="entry name" value="HATPase_c"/>
    <property type="match status" value="1"/>
</dbReference>
<comment type="catalytic activity">
    <reaction evidence="1">
        <text>ATP + protein L-histidine = ADP + protein N-phospho-L-histidine.</text>
        <dbReference type="EC" id="2.7.13.3"/>
    </reaction>
</comment>
<keyword evidence="16" id="KW-1185">Reference proteome</keyword>
<evidence type="ECO:0000256" key="4">
    <source>
        <dbReference type="ARBA" id="ARBA00022475"/>
    </source>
</evidence>
<dbReference type="OrthoDB" id="9776552at2"/>
<feature type="transmembrane region" description="Helical" evidence="12">
    <location>
        <begin position="171"/>
        <end position="192"/>
    </location>
</feature>
<dbReference type="InterPro" id="IPR036890">
    <property type="entry name" value="HATPase_C_sf"/>
</dbReference>
<keyword evidence="4" id="KW-1003">Cell membrane</keyword>
<keyword evidence="7" id="KW-0547">Nucleotide-binding</keyword>
<dbReference type="Pfam" id="PF00672">
    <property type="entry name" value="HAMP"/>
    <property type="match status" value="1"/>
</dbReference>
<dbReference type="CDD" id="cd06225">
    <property type="entry name" value="HAMP"/>
    <property type="match status" value="1"/>
</dbReference>
<dbReference type="EMBL" id="SKFG01000016">
    <property type="protein sequence ID" value="TCZ75908.1"/>
    <property type="molecule type" value="Genomic_DNA"/>
</dbReference>
<comment type="subcellular location">
    <subcellularLocation>
        <location evidence="2">Cell membrane</location>
        <topology evidence="2">Multi-pass membrane protein</topology>
    </subcellularLocation>
</comment>
<dbReference type="InterPro" id="IPR005467">
    <property type="entry name" value="His_kinase_dom"/>
</dbReference>